<comment type="caution">
    <text evidence="13">The sequence shown here is derived from an EMBL/GenBank/DDBJ whole genome shotgun (WGS) entry which is preliminary data.</text>
</comment>
<dbReference type="Proteomes" id="UP000619033">
    <property type="component" value="Unassembled WGS sequence"/>
</dbReference>
<gene>
    <name evidence="13" type="ORF">JI744_04890</name>
</gene>
<reference evidence="13" key="1">
    <citation type="submission" date="2021-01" db="EMBL/GenBank/DDBJ databases">
        <title>Genome seq and assembly of Tabrizicola sp. KVB23.</title>
        <authorList>
            <person name="Chhetri G."/>
        </authorList>
    </citation>
    <scope>NUCLEOTIDE SEQUENCE</scope>
    <source>
        <strain evidence="13">KVB23</strain>
    </source>
</reference>
<evidence type="ECO:0000256" key="10">
    <source>
        <dbReference type="ARBA" id="ARBA00023264"/>
    </source>
</evidence>
<dbReference type="Gene3D" id="1.20.120.1760">
    <property type="match status" value="1"/>
</dbReference>
<organism evidence="13 14">
    <name type="scientific">Fuscibacter oryzae</name>
    <dbReference type="NCBI Taxonomy" id="2803939"/>
    <lineage>
        <taxon>Bacteria</taxon>
        <taxon>Pseudomonadati</taxon>
        <taxon>Pseudomonadota</taxon>
        <taxon>Alphaproteobacteria</taxon>
        <taxon>Rhodobacterales</taxon>
        <taxon>Paracoccaceae</taxon>
        <taxon>Fuscibacter</taxon>
    </lineage>
</organism>
<dbReference type="InterPro" id="IPR050324">
    <property type="entry name" value="CDP-alcohol_PTase-I"/>
</dbReference>
<dbReference type="InterPro" id="IPR048254">
    <property type="entry name" value="CDP_ALCOHOL_P_TRANSF_CS"/>
</dbReference>
<feature type="transmembrane region" description="Helical" evidence="12">
    <location>
        <begin position="168"/>
        <end position="187"/>
    </location>
</feature>
<keyword evidence="10" id="KW-1208">Phospholipid metabolism</keyword>
<keyword evidence="14" id="KW-1185">Reference proteome</keyword>
<evidence type="ECO:0000256" key="12">
    <source>
        <dbReference type="SAM" id="Phobius"/>
    </source>
</evidence>
<name>A0A8J7MP89_9RHOB</name>
<comment type="similarity">
    <text evidence="2 11">Belongs to the CDP-alcohol phosphatidyltransferase class-I family.</text>
</comment>
<proteinExistence type="inferred from homology"/>
<evidence type="ECO:0000256" key="1">
    <source>
        <dbReference type="ARBA" id="ARBA00004141"/>
    </source>
</evidence>
<dbReference type="PROSITE" id="PS00379">
    <property type="entry name" value="CDP_ALCOHOL_P_TRANSF"/>
    <property type="match status" value="1"/>
</dbReference>
<comment type="subcellular location">
    <subcellularLocation>
        <location evidence="1">Membrane</location>
        <topology evidence="1">Multi-pass membrane protein</topology>
    </subcellularLocation>
</comment>
<dbReference type="EMBL" id="JAESVP010000002">
    <property type="protein sequence ID" value="MBL4927438.1"/>
    <property type="molecule type" value="Genomic_DNA"/>
</dbReference>
<evidence type="ECO:0000256" key="9">
    <source>
        <dbReference type="ARBA" id="ARBA00023209"/>
    </source>
</evidence>
<dbReference type="PANTHER" id="PTHR14269">
    <property type="entry name" value="CDP-DIACYLGLYCEROL--GLYCEROL-3-PHOSPHATE 3-PHOSPHATIDYLTRANSFERASE-RELATED"/>
    <property type="match status" value="1"/>
</dbReference>
<evidence type="ECO:0000256" key="6">
    <source>
        <dbReference type="ARBA" id="ARBA00022989"/>
    </source>
</evidence>
<evidence type="ECO:0000256" key="2">
    <source>
        <dbReference type="ARBA" id="ARBA00010441"/>
    </source>
</evidence>
<protein>
    <submittedName>
        <fullName evidence="13">Phosphatidylcholine/phosphatidylserine synthase</fullName>
    </submittedName>
</protein>
<dbReference type="GO" id="GO:0008654">
    <property type="term" value="P:phospholipid biosynthetic process"/>
    <property type="evidence" value="ECO:0007669"/>
    <property type="project" value="UniProtKB-KW"/>
</dbReference>
<feature type="transmembrane region" description="Helical" evidence="12">
    <location>
        <begin position="137"/>
        <end position="156"/>
    </location>
</feature>
<dbReference type="GO" id="GO:0016020">
    <property type="term" value="C:membrane"/>
    <property type="evidence" value="ECO:0007669"/>
    <property type="project" value="UniProtKB-SubCell"/>
</dbReference>
<feature type="transmembrane region" description="Helical" evidence="12">
    <location>
        <begin position="199"/>
        <end position="216"/>
    </location>
</feature>
<keyword evidence="3" id="KW-0444">Lipid biosynthesis</keyword>
<evidence type="ECO:0000313" key="14">
    <source>
        <dbReference type="Proteomes" id="UP000619033"/>
    </source>
</evidence>
<keyword evidence="9" id="KW-0594">Phospholipid biosynthesis</keyword>
<keyword evidence="4 11" id="KW-0808">Transferase</keyword>
<feature type="transmembrane region" description="Helical" evidence="12">
    <location>
        <begin position="222"/>
        <end position="239"/>
    </location>
</feature>
<evidence type="ECO:0000313" key="13">
    <source>
        <dbReference type="EMBL" id="MBL4927438.1"/>
    </source>
</evidence>
<feature type="transmembrane region" description="Helical" evidence="12">
    <location>
        <begin position="12"/>
        <end position="31"/>
    </location>
</feature>
<keyword evidence="6 12" id="KW-1133">Transmembrane helix</keyword>
<dbReference type="GO" id="GO:0016780">
    <property type="term" value="F:phosphotransferase activity, for other substituted phosphate groups"/>
    <property type="evidence" value="ECO:0007669"/>
    <property type="project" value="InterPro"/>
</dbReference>
<feature type="transmembrane region" description="Helical" evidence="12">
    <location>
        <begin position="99"/>
        <end position="116"/>
    </location>
</feature>
<evidence type="ECO:0000256" key="3">
    <source>
        <dbReference type="ARBA" id="ARBA00022516"/>
    </source>
</evidence>
<dbReference type="InterPro" id="IPR043130">
    <property type="entry name" value="CDP-OH_PTrfase_TM_dom"/>
</dbReference>
<evidence type="ECO:0000256" key="8">
    <source>
        <dbReference type="ARBA" id="ARBA00023136"/>
    </source>
</evidence>
<evidence type="ECO:0000256" key="4">
    <source>
        <dbReference type="ARBA" id="ARBA00022679"/>
    </source>
</evidence>
<keyword evidence="7" id="KW-0443">Lipid metabolism</keyword>
<dbReference type="AlphaFoldDB" id="A0A8J7MP89"/>
<dbReference type="Pfam" id="PF01066">
    <property type="entry name" value="CDP-OH_P_transf"/>
    <property type="match status" value="1"/>
</dbReference>
<accession>A0A8J7MP89</accession>
<dbReference type="InterPro" id="IPR000462">
    <property type="entry name" value="CDP-OH_P_trans"/>
</dbReference>
<keyword evidence="8 12" id="KW-0472">Membrane</keyword>
<dbReference type="PANTHER" id="PTHR14269:SF61">
    <property type="entry name" value="CDP-DIACYLGLYCEROL--SERINE O-PHOSPHATIDYLTRANSFERASE"/>
    <property type="match status" value="1"/>
</dbReference>
<evidence type="ECO:0000256" key="7">
    <source>
        <dbReference type="ARBA" id="ARBA00023098"/>
    </source>
</evidence>
<evidence type="ECO:0000256" key="11">
    <source>
        <dbReference type="RuleBase" id="RU003750"/>
    </source>
</evidence>
<sequence length="242" mass="25736">MSQRREVPLIQLLPNLMTIGALCAGLMAIRLGAAGRFPEAVALILVAAVLDGLDGRVARFLKSESPMGAELDSLADFLNFGAAPGLLMSFWAFPGRPDIGLGAAVIYVVCCVLRLARFNVGNAAAAALSRQGRFQGVPSPAGALLSMLPLYLHYLWPTWPNLPEPAVAVWLVFVGVLMISPFGTPSLKSVRVPTEKASFAVVGGVAMIVLLLRYPWATLSTLSTAYLIVVVHAGVRSLLRRS</sequence>
<keyword evidence="5 12" id="KW-0812">Transmembrane</keyword>
<evidence type="ECO:0000256" key="5">
    <source>
        <dbReference type="ARBA" id="ARBA00022692"/>
    </source>
</evidence>